<organism evidence="1 2">
    <name type="scientific">Sphingomonas bacterium</name>
    <dbReference type="NCBI Taxonomy" id="1895847"/>
    <lineage>
        <taxon>Bacteria</taxon>
        <taxon>Pseudomonadati</taxon>
        <taxon>Pseudomonadota</taxon>
        <taxon>Alphaproteobacteria</taxon>
        <taxon>Sphingomonadales</taxon>
        <taxon>Sphingomonadaceae</taxon>
        <taxon>Sphingomonas</taxon>
    </lineage>
</organism>
<comment type="caution">
    <text evidence="1">The sequence shown here is derived from an EMBL/GenBank/DDBJ whole genome shotgun (WGS) entry which is preliminary data.</text>
</comment>
<evidence type="ECO:0008006" key="3">
    <source>
        <dbReference type="Google" id="ProtNLM"/>
    </source>
</evidence>
<name>A0A3D0WCU5_9SPHN</name>
<dbReference type="InterPro" id="IPR029063">
    <property type="entry name" value="SAM-dependent_MTases_sf"/>
</dbReference>
<reference evidence="1 2" key="1">
    <citation type="journal article" date="2018" name="Nat. Biotechnol.">
        <title>A standardized bacterial taxonomy based on genome phylogeny substantially revises the tree of life.</title>
        <authorList>
            <person name="Parks D.H."/>
            <person name="Chuvochina M."/>
            <person name="Waite D.W."/>
            <person name="Rinke C."/>
            <person name="Skarshewski A."/>
            <person name="Chaumeil P.A."/>
            <person name="Hugenholtz P."/>
        </authorList>
    </citation>
    <scope>NUCLEOTIDE SEQUENCE [LARGE SCALE GENOMIC DNA]</scope>
    <source>
        <strain evidence="1">UBA9015</strain>
    </source>
</reference>
<dbReference type="Gene3D" id="3.40.50.150">
    <property type="entry name" value="Vaccinia Virus protein VP39"/>
    <property type="match status" value="1"/>
</dbReference>
<dbReference type="EMBL" id="DOYJ01000151">
    <property type="protein sequence ID" value="HCB75573.1"/>
    <property type="molecule type" value="Genomic_DNA"/>
</dbReference>
<sequence length="179" mass="19436">MFLARWLRNPRAIASITPSGSALAALITREIGRGPVLELGSGTGAFVPALLARGIAERELVLVERDAPLAVRLSQRWPDATVIASDAARFEDGTRFAATVCGLGLLNMPVPTVEAILRAAFARMQPGARFYLFTYGRRCSVDDATLDRLDLSARRVGRTWRNLPPATVFCLSRRAEVVG</sequence>
<dbReference type="CDD" id="cd02440">
    <property type="entry name" value="AdoMet_MTases"/>
    <property type="match status" value="1"/>
</dbReference>
<evidence type="ECO:0000313" key="1">
    <source>
        <dbReference type="EMBL" id="HCB75573.1"/>
    </source>
</evidence>
<protein>
    <recommendedName>
        <fullName evidence="3">Methyltransferase domain-containing protein</fullName>
    </recommendedName>
</protein>
<evidence type="ECO:0000313" key="2">
    <source>
        <dbReference type="Proteomes" id="UP000262699"/>
    </source>
</evidence>
<proteinExistence type="predicted"/>
<accession>A0A3D0WCU5</accession>
<dbReference type="AlphaFoldDB" id="A0A3D0WCU5"/>
<gene>
    <name evidence="1" type="ORF">DEP91_05280</name>
</gene>
<dbReference type="Proteomes" id="UP000262699">
    <property type="component" value="Unassembled WGS sequence"/>
</dbReference>
<dbReference type="SUPFAM" id="SSF53335">
    <property type="entry name" value="S-adenosyl-L-methionine-dependent methyltransferases"/>
    <property type="match status" value="1"/>
</dbReference>